<evidence type="ECO:0000256" key="1">
    <source>
        <dbReference type="SAM" id="MobiDB-lite"/>
    </source>
</evidence>
<feature type="compositionally biased region" description="Polar residues" evidence="1">
    <location>
        <begin position="37"/>
        <end position="67"/>
    </location>
</feature>
<accession>H2YE89</accession>
<name>H2YE89_CIOSA</name>
<dbReference type="InParanoid" id="H2YE89"/>
<sequence length="146" mass="16238">MTLLELAKMRNNQQPASVEDIQRKQTQMASSIEKKSNITSNQDSPKDTSSNLQPTVVQVASSSNIINSVPLKNGNKPEPDIRIPEVETWASSDDEPHDVWLDFDTPDPEKVQETDQTNLLSNSDKPVEDESPTLSSDEESEFINSP</sequence>
<feature type="compositionally biased region" description="Basic and acidic residues" evidence="1">
    <location>
        <begin position="75"/>
        <end position="85"/>
    </location>
</feature>
<feature type="compositionally biased region" description="Polar residues" evidence="1">
    <location>
        <begin position="114"/>
        <end position="124"/>
    </location>
</feature>
<dbReference type="Ensembl" id="ENSCSAVT00000003692.1">
    <property type="protein sequence ID" value="ENSCSAVP00000003637.1"/>
    <property type="gene ID" value="ENSCSAVG00000002157.1"/>
</dbReference>
<protein>
    <submittedName>
        <fullName evidence="2">Uncharacterized protein</fullName>
    </submittedName>
</protein>
<proteinExistence type="predicted"/>
<evidence type="ECO:0000313" key="2">
    <source>
        <dbReference type="Ensembl" id="ENSCSAVP00000003637.1"/>
    </source>
</evidence>
<reference evidence="2" key="2">
    <citation type="submission" date="2025-08" db="UniProtKB">
        <authorList>
            <consortium name="Ensembl"/>
        </authorList>
    </citation>
    <scope>IDENTIFICATION</scope>
</reference>
<dbReference type="AlphaFoldDB" id="H2YE89"/>
<organism evidence="2 3">
    <name type="scientific">Ciona savignyi</name>
    <name type="common">Pacific transparent sea squirt</name>
    <dbReference type="NCBI Taxonomy" id="51511"/>
    <lineage>
        <taxon>Eukaryota</taxon>
        <taxon>Metazoa</taxon>
        <taxon>Chordata</taxon>
        <taxon>Tunicata</taxon>
        <taxon>Ascidiacea</taxon>
        <taxon>Phlebobranchia</taxon>
        <taxon>Cionidae</taxon>
        <taxon>Ciona</taxon>
    </lineage>
</organism>
<keyword evidence="3" id="KW-1185">Reference proteome</keyword>
<dbReference type="Proteomes" id="UP000007875">
    <property type="component" value="Unassembled WGS sequence"/>
</dbReference>
<dbReference type="HOGENOM" id="CLU_1781627_0_0_1"/>
<reference evidence="3" key="1">
    <citation type="submission" date="2003-08" db="EMBL/GenBank/DDBJ databases">
        <authorList>
            <person name="Birren B."/>
            <person name="Nusbaum C."/>
            <person name="Abebe A."/>
            <person name="Abouelleil A."/>
            <person name="Adekoya E."/>
            <person name="Ait-zahra M."/>
            <person name="Allen N."/>
            <person name="Allen T."/>
            <person name="An P."/>
            <person name="Anderson M."/>
            <person name="Anderson S."/>
            <person name="Arachchi H."/>
            <person name="Armbruster J."/>
            <person name="Bachantsang P."/>
            <person name="Baldwin J."/>
            <person name="Barry A."/>
            <person name="Bayul T."/>
            <person name="Blitshsteyn B."/>
            <person name="Bloom T."/>
            <person name="Blye J."/>
            <person name="Boguslavskiy L."/>
            <person name="Borowsky M."/>
            <person name="Boukhgalter B."/>
            <person name="Brunache A."/>
            <person name="Butler J."/>
            <person name="Calixte N."/>
            <person name="Calvo S."/>
            <person name="Camarata J."/>
            <person name="Campo K."/>
            <person name="Chang J."/>
            <person name="Cheshatsang Y."/>
            <person name="Citroen M."/>
            <person name="Collymore A."/>
            <person name="Considine T."/>
            <person name="Cook A."/>
            <person name="Cooke P."/>
            <person name="Corum B."/>
            <person name="Cuomo C."/>
            <person name="David R."/>
            <person name="Dawoe T."/>
            <person name="Degray S."/>
            <person name="Dodge S."/>
            <person name="Dooley K."/>
            <person name="Dorje P."/>
            <person name="Dorjee K."/>
            <person name="Dorris L."/>
            <person name="Duffey N."/>
            <person name="Dupes A."/>
            <person name="Elkins T."/>
            <person name="Engels R."/>
            <person name="Erickson J."/>
            <person name="Farina A."/>
            <person name="Faro S."/>
            <person name="Ferreira P."/>
            <person name="Fischer H."/>
            <person name="Fitzgerald M."/>
            <person name="Foley K."/>
            <person name="Gage D."/>
            <person name="Galagan J."/>
            <person name="Gearin G."/>
            <person name="Gnerre S."/>
            <person name="Gnirke A."/>
            <person name="Goyette A."/>
            <person name="Graham J."/>
            <person name="Grandbois E."/>
            <person name="Gyaltsen K."/>
            <person name="Hafez N."/>
            <person name="Hagopian D."/>
            <person name="Hagos B."/>
            <person name="Hall J."/>
            <person name="Hatcher B."/>
            <person name="Heller A."/>
            <person name="Higgins H."/>
            <person name="Honan T."/>
            <person name="Horn A."/>
            <person name="Houde N."/>
            <person name="Hughes L."/>
            <person name="Hulme W."/>
            <person name="Husby E."/>
            <person name="Iliev I."/>
            <person name="Jaffe D."/>
            <person name="Jones C."/>
            <person name="Kamal M."/>
            <person name="Kamat A."/>
            <person name="Kamvysselis M."/>
            <person name="Karlsson E."/>
            <person name="Kells C."/>
            <person name="Kieu A."/>
            <person name="Kisner P."/>
            <person name="Kodira C."/>
            <person name="Kulbokas E."/>
            <person name="Labutti K."/>
            <person name="Lama D."/>
            <person name="Landers T."/>
            <person name="Leger J."/>
            <person name="Levine S."/>
            <person name="Lewis D."/>
            <person name="Lewis T."/>
            <person name="Lindblad-toh K."/>
            <person name="Liu X."/>
            <person name="Lokyitsang T."/>
            <person name="Lokyitsang Y."/>
            <person name="Lucien O."/>
            <person name="Lui A."/>
            <person name="Ma L.J."/>
            <person name="Mabbitt R."/>
            <person name="Macdonald J."/>
            <person name="Maclean C."/>
            <person name="Major J."/>
            <person name="Manning J."/>
            <person name="Marabella R."/>
            <person name="Maru K."/>
            <person name="Matthews C."/>
            <person name="Mauceli E."/>
            <person name="Mccarthy M."/>
            <person name="Mcdonough S."/>
            <person name="Mcghee T."/>
            <person name="Meldrim J."/>
            <person name="Meneus L."/>
            <person name="Mesirov J."/>
            <person name="Mihalev A."/>
            <person name="Mihova T."/>
            <person name="Mikkelsen T."/>
            <person name="Mlenga V."/>
            <person name="Moru K."/>
            <person name="Mozes J."/>
            <person name="Mulrain L."/>
            <person name="Munson G."/>
            <person name="Naylor J."/>
            <person name="Newes C."/>
            <person name="Nguyen C."/>
            <person name="Nguyen N."/>
            <person name="Nguyen T."/>
            <person name="Nicol R."/>
            <person name="Nielsen C."/>
            <person name="Nizzari M."/>
            <person name="Norbu C."/>
            <person name="Norbu N."/>
            <person name="O'donnell P."/>
            <person name="Okoawo O."/>
            <person name="O'leary S."/>
            <person name="Omotosho B."/>
            <person name="O'neill K."/>
            <person name="Osman S."/>
            <person name="Parker S."/>
            <person name="Perrin D."/>
            <person name="Phunkhang P."/>
            <person name="Piqani B."/>
            <person name="Purcell S."/>
            <person name="Rachupka T."/>
            <person name="Ramasamy U."/>
            <person name="Rameau R."/>
            <person name="Ray V."/>
            <person name="Raymond C."/>
            <person name="Retta R."/>
            <person name="Richardson S."/>
            <person name="Rise C."/>
            <person name="Rodriguez J."/>
            <person name="Rogers J."/>
            <person name="Rogov P."/>
            <person name="Rutman M."/>
            <person name="Schupbach R."/>
            <person name="Seaman C."/>
            <person name="Settipalli S."/>
            <person name="Sharpe T."/>
            <person name="Sheridan J."/>
            <person name="Sherpa N."/>
            <person name="Shi J."/>
            <person name="Smirnov S."/>
            <person name="Smith C."/>
            <person name="Sougnez C."/>
            <person name="Spencer B."/>
            <person name="Stalker J."/>
            <person name="Stange-thomann N."/>
            <person name="Stavropoulos S."/>
            <person name="Stetson K."/>
            <person name="Stone C."/>
            <person name="Stone S."/>
            <person name="Stubbs M."/>
            <person name="Talamas J."/>
            <person name="Tchuinga P."/>
            <person name="Tenzing P."/>
            <person name="Tesfaye S."/>
            <person name="Theodore J."/>
            <person name="Thoulutsang Y."/>
            <person name="Topham K."/>
            <person name="Towey S."/>
            <person name="Tsamla T."/>
            <person name="Tsomo N."/>
            <person name="Vallee D."/>
            <person name="Vassiliev H."/>
            <person name="Venkataraman V."/>
            <person name="Vinson J."/>
            <person name="Vo A."/>
            <person name="Wade C."/>
            <person name="Wang S."/>
            <person name="Wangchuk T."/>
            <person name="Wangdi T."/>
            <person name="Whittaker C."/>
            <person name="Wilkinson J."/>
            <person name="Wu Y."/>
            <person name="Wyman D."/>
            <person name="Yadav S."/>
            <person name="Yang S."/>
            <person name="Yang X."/>
            <person name="Yeager S."/>
            <person name="Yee E."/>
            <person name="Young G."/>
            <person name="Zainoun J."/>
            <person name="Zembeck L."/>
            <person name="Zimmer A."/>
            <person name="Zody M."/>
            <person name="Lander E."/>
        </authorList>
    </citation>
    <scope>NUCLEOTIDE SEQUENCE [LARGE SCALE GENOMIC DNA]</scope>
</reference>
<feature type="compositionally biased region" description="Acidic residues" evidence="1">
    <location>
        <begin position="127"/>
        <end position="146"/>
    </location>
</feature>
<evidence type="ECO:0000313" key="3">
    <source>
        <dbReference type="Proteomes" id="UP000007875"/>
    </source>
</evidence>
<reference evidence="2" key="3">
    <citation type="submission" date="2025-09" db="UniProtKB">
        <authorList>
            <consortium name="Ensembl"/>
        </authorList>
    </citation>
    <scope>IDENTIFICATION</scope>
</reference>
<feature type="region of interest" description="Disordered" evidence="1">
    <location>
        <begin position="1"/>
        <end position="146"/>
    </location>
</feature>